<comment type="caution">
    <text evidence="1">The sequence shown here is derived from an EMBL/GenBank/DDBJ whole genome shotgun (WGS) entry which is preliminary data.</text>
</comment>
<reference evidence="1 2" key="1">
    <citation type="journal article" date="2022" name="bioRxiv">
        <title>An ancient truncated duplication of the anti-Mullerian hormone receptor type 2 gene is a potential conserved master sex determinant in the Pangasiidae catfish family.</title>
        <authorList>
            <person name="Wen M."/>
            <person name="Pan Q."/>
            <person name="Jouanno E."/>
            <person name="Montfort J."/>
            <person name="Zahm M."/>
            <person name="Cabau C."/>
            <person name="Klopp C."/>
            <person name="Iampietro C."/>
            <person name="Roques C."/>
            <person name="Bouchez O."/>
            <person name="Castinel A."/>
            <person name="Donnadieu C."/>
            <person name="Parrinello H."/>
            <person name="Poncet C."/>
            <person name="Belmonte E."/>
            <person name="Gautier V."/>
            <person name="Avarre J.-C."/>
            <person name="Dugue R."/>
            <person name="Gustiano R."/>
            <person name="Ha T.T.T."/>
            <person name="Campet M."/>
            <person name="Sriphairoj K."/>
            <person name="Ribolli J."/>
            <person name="de Almeida F.L."/>
            <person name="Desvignes T."/>
            <person name="Postlethwait J.H."/>
            <person name="Bucao C.F."/>
            <person name="Robinson-Rechavi M."/>
            <person name="Bobe J."/>
            <person name="Herpin A."/>
            <person name="Guiguen Y."/>
        </authorList>
    </citation>
    <scope>NUCLEOTIDE SEQUENCE [LARGE SCALE GENOMIC DNA]</scope>
    <source>
        <strain evidence="1">YG-Dec2019</strain>
    </source>
</reference>
<dbReference type="Proteomes" id="UP000829447">
    <property type="component" value="Linkage Group LG5"/>
</dbReference>
<sequence>MVLKESFQMNRFFRESPSFFCAASRKLAVAESEGLKMTLMRLLMFILLPLVLIHGTISVIVTTSNPEMEVHENTNAVLSCKFQTEKETNPRIEWKKKGHDVSYVYFDGEFTGLFKGRASIDGATVTLHGVNQKDSGIYHCEVTARQDKIRLGEVTVSLSVLVPPHVPSCHVPETAMSGSAVALHCEDKLTVPPVTYSWYKDNRPLSAAHVPDTNYSTDNKTGTLKFKSLSKSDAGQYRCEASNGIGPPKSCVGQHMNVTEFKLNLSLVIAVGVGAALSLLSCSLAVCLCCQRGYCCCYYKERKRGKHKRNMANYSPPADPKHYKHTESFVI</sequence>
<proteinExistence type="predicted"/>
<dbReference type="EMBL" id="CM040458">
    <property type="protein sequence ID" value="MCI4378397.1"/>
    <property type="molecule type" value="Genomic_DNA"/>
</dbReference>
<organism evidence="1 2">
    <name type="scientific">Pangasianodon gigas</name>
    <name type="common">Mekong giant catfish</name>
    <name type="synonym">Pangasius gigas</name>
    <dbReference type="NCBI Taxonomy" id="30993"/>
    <lineage>
        <taxon>Eukaryota</taxon>
        <taxon>Metazoa</taxon>
        <taxon>Chordata</taxon>
        <taxon>Craniata</taxon>
        <taxon>Vertebrata</taxon>
        <taxon>Euteleostomi</taxon>
        <taxon>Actinopterygii</taxon>
        <taxon>Neopterygii</taxon>
        <taxon>Teleostei</taxon>
        <taxon>Ostariophysi</taxon>
        <taxon>Siluriformes</taxon>
        <taxon>Pangasiidae</taxon>
        <taxon>Pangasianodon</taxon>
    </lineage>
</organism>
<protein>
    <submittedName>
        <fullName evidence="1">Uncharacterized protein</fullName>
    </submittedName>
</protein>
<gene>
    <name evidence="1" type="ORF">PGIGA_G00215340</name>
</gene>
<evidence type="ECO:0000313" key="2">
    <source>
        <dbReference type="Proteomes" id="UP000829447"/>
    </source>
</evidence>
<evidence type="ECO:0000313" key="1">
    <source>
        <dbReference type="EMBL" id="MCI4378397.1"/>
    </source>
</evidence>
<keyword evidence="2" id="KW-1185">Reference proteome</keyword>
<name>A0ACC5WH74_PANGG</name>
<accession>A0ACC5WH74</accession>